<sequence length="615" mass="69506">MLFKSMLTWFVVFDDGPSWAILITELPFAWLIFGLIEMFASKRKLIYYVIADAALTGILFSVFMYHKYYGVIATWQALQQVNQVTAVSNSVFSLMDPYYTLIFLDIIVITYLLIRRRKELLKPVRIQRPERSRRNVAFAGVVVLSFSLSLFNILPNRASMNEHTKAEDMGILNYEAYALLDAGIEEDLLDPEEVTQDRIDELKGVQQPSTPAYFGSAKGKNVIIVQMESFQNFLIGLEMDGQEVTPNLNKLARESLYFDNFYQMVGQGNTSDAEFVVNTSFYVPEKGAAAKTYFYKNVPSLPKLLKQQGGYESATFHTNVVDFWNRRELYKAVGFDTFYDQKYFGKDNSVYFGSDDEVLYAKTLDKLKEMDSSANPFYAQVISMTAHHPFTLTPETPELKKLPLPEKYEDNSVGDYLRAQNYADYAFGQFVEGLKGAGLWEDTLLVVYGDHQGMPLYSLDTKEKELMQDISGREYDFSEMTNVPLIMSLPGVTESRTISTLSGQVDVLPTVANLTGASLNDQIHFGQDLLNSGEENIIPQRYYLPSGSFLNGSSLYIPGVGYEDGTRYSLHKDQPANGSSEDEYNRALELLRLSDSYMTALPEHGGALPKEQAAK</sequence>
<keyword evidence="15" id="KW-1185">Reference proteome</keyword>
<proteinExistence type="inferred from homology"/>
<evidence type="ECO:0000256" key="10">
    <source>
        <dbReference type="PIRSR" id="PIRSR005091-2"/>
    </source>
</evidence>
<feature type="binding site" evidence="11">
    <location>
        <position position="451"/>
    </location>
    <ligand>
        <name>Mn(2+)</name>
        <dbReference type="ChEBI" id="CHEBI:29035"/>
    </ligand>
</feature>
<comment type="similarity">
    <text evidence="3 8">Belongs to the LTA synthase family.</text>
</comment>
<dbReference type="Proteomes" id="UP000215145">
    <property type="component" value="Unassembled WGS sequence"/>
</dbReference>
<evidence type="ECO:0000256" key="4">
    <source>
        <dbReference type="ARBA" id="ARBA00022475"/>
    </source>
</evidence>
<feature type="transmembrane region" description="Helical" evidence="12">
    <location>
        <begin position="135"/>
        <end position="154"/>
    </location>
</feature>
<keyword evidence="10" id="KW-0479">Metal-binding</keyword>
<dbReference type="Gene3D" id="3.30.1120.170">
    <property type="match status" value="1"/>
</dbReference>
<evidence type="ECO:0000313" key="15">
    <source>
        <dbReference type="Proteomes" id="UP000215145"/>
    </source>
</evidence>
<comment type="subcellular location">
    <subcellularLocation>
        <location evidence="1">Cell membrane</location>
        <topology evidence="1">Multi-pass membrane protein</topology>
    </subcellularLocation>
</comment>
<feature type="binding site" evidence="11">
    <location>
        <position position="450"/>
    </location>
    <ligand>
        <name>Mn(2+)</name>
        <dbReference type="ChEBI" id="CHEBI:29035"/>
    </ligand>
</feature>
<evidence type="ECO:0000256" key="11">
    <source>
        <dbReference type="PIRSR" id="PIRSR005091-3"/>
    </source>
</evidence>
<dbReference type="CDD" id="cd16015">
    <property type="entry name" value="LTA_synthase"/>
    <property type="match status" value="1"/>
</dbReference>
<evidence type="ECO:0000256" key="7">
    <source>
        <dbReference type="ARBA" id="ARBA00023136"/>
    </source>
</evidence>
<evidence type="ECO:0000256" key="2">
    <source>
        <dbReference type="ARBA" id="ARBA00004936"/>
    </source>
</evidence>
<feature type="binding site" evidence="10">
    <location>
        <position position="387"/>
    </location>
    <ligand>
        <name>substrate</name>
    </ligand>
</feature>
<dbReference type="PIRSF" id="PIRSF005091">
    <property type="entry name" value="Mmb_sulf_HI1246"/>
    <property type="match status" value="1"/>
</dbReference>
<dbReference type="AlphaFoldDB" id="A0A229NZH9"/>
<reference evidence="14 15" key="1">
    <citation type="submission" date="2017-07" db="EMBL/GenBank/DDBJ databases">
        <title>Paenibacillus herberti R33 genome sequencing and assembly.</title>
        <authorList>
            <person name="Su W."/>
        </authorList>
    </citation>
    <scope>NUCLEOTIDE SEQUENCE [LARGE SCALE GENOMIC DNA]</scope>
    <source>
        <strain evidence="14 15">R33</strain>
    </source>
</reference>
<dbReference type="GO" id="GO:0046872">
    <property type="term" value="F:metal ion binding"/>
    <property type="evidence" value="ECO:0007669"/>
    <property type="project" value="UniProtKB-KW"/>
</dbReference>
<evidence type="ECO:0000256" key="3">
    <source>
        <dbReference type="ARBA" id="ARBA00009983"/>
    </source>
</evidence>
<evidence type="ECO:0000256" key="1">
    <source>
        <dbReference type="ARBA" id="ARBA00004651"/>
    </source>
</evidence>
<feature type="active site" evidence="9">
    <location>
        <position position="270"/>
    </location>
</feature>
<feature type="transmembrane region" description="Helical" evidence="12">
    <location>
        <begin position="20"/>
        <end position="40"/>
    </location>
</feature>
<evidence type="ECO:0000259" key="13">
    <source>
        <dbReference type="Pfam" id="PF00884"/>
    </source>
</evidence>
<dbReference type="GO" id="GO:0005886">
    <property type="term" value="C:plasma membrane"/>
    <property type="evidence" value="ECO:0007669"/>
    <property type="project" value="UniProtKB-SubCell"/>
</dbReference>
<feature type="transmembrane region" description="Helical" evidence="12">
    <location>
        <begin position="45"/>
        <end position="65"/>
    </location>
</feature>
<dbReference type="Pfam" id="PF00884">
    <property type="entry name" value="Sulfatase"/>
    <property type="match status" value="1"/>
</dbReference>
<dbReference type="PANTHER" id="PTHR47371:SF3">
    <property type="entry name" value="PHOSPHOGLYCEROL TRANSFERASE I"/>
    <property type="match status" value="1"/>
</dbReference>
<comment type="pathway">
    <text evidence="2">Cell wall biogenesis; lipoteichoic acid biosynthesis.</text>
</comment>
<dbReference type="InterPro" id="IPR017850">
    <property type="entry name" value="Alkaline_phosphatase_core_sf"/>
</dbReference>
<keyword evidence="5 12" id="KW-0812">Transmembrane</keyword>
<evidence type="ECO:0000256" key="8">
    <source>
        <dbReference type="PIRNR" id="PIRNR005091"/>
    </source>
</evidence>
<comment type="caution">
    <text evidence="14">The sequence shown here is derived from an EMBL/GenBank/DDBJ whole genome shotgun (WGS) entry which is preliminary data.</text>
</comment>
<evidence type="ECO:0000256" key="12">
    <source>
        <dbReference type="SAM" id="Phobius"/>
    </source>
</evidence>
<dbReference type="EMBL" id="NMUQ01000002">
    <property type="protein sequence ID" value="OXM15164.1"/>
    <property type="molecule type" value="Genomic_DNA"/>
</dbReference>
<keyword evidence="6 12" id="KW-1133">Transmembrane helix</keyword>
<gene>
    <name evidence="14" type="ORF">CGZ75_18860</name>
</gene>
<evidence type="ECO:0000313" key="14">
    <source>
        <dbReference type="EMBL" id="OXM15164.1"/>
    </source>
</evidence>
<dbReference type="PANTHER" id="PTHR47371">
    <property type="entry name" value="LIPOTEICHOIC ACID SYNTHASE"/>
    <property type="match status" value="1"/>
</dbReference>
<dbReference type="InterPro" id="IPR012160">
    <property type="entry name" value="LtaS-like"/>
</dbReference>
<accession>A0A229NZH9</accession>
<dbReference type="OrthoDB" id="5901192at2"/>
<evidence type="ECO:0000256" key="6">
    <source>
        <dbReference type="ARBA" id="ARBA00022989"/>
    </source>
</evidence>
<dbReference type="Gene3D" id="3.40.720.10">
    <property type="entry name" value="Alkaline Phosphatase, subunit A"/>
    <property type="match status" value="1"/>
</dbReference>
<feature type="domain" description="Sulfatase N-terminal" evidence="13">
    <location>
        <begin position="220"/>
        <end position="517"/>
    </location>
</feature>
<evidence type="ECO:0000256" key="5">
    <source>
        <dbReference type="ARBA" id="ARBA00022692"/>
    </source>
</evidence>
<evidence type="ECO:0000256" key="9">
    <source>
        <dbReference type="PIRSR" id="PIRSR005091-1"/>
    </source>
</evidence>
<keyword evidence="7 8" id="KW-0472">Membrane</keyword>
<keyword evidence="4 8" id="KW-1003">Cell membrane</keyword>
<name>A0A229NZH9_9BACL</name>
<feature type="transmembrane region" description="Helical" evidence="12">
    <location>
        <begin position="97"/>
        <end position="114"/>
    </location>
</feature>
<dbReference type="InterPro" id="IPR050448">
    <property type="entry name" value="OpgB/LTA_synthase_biosynth"/>
</dbReference>
<organism evidence="14 15">
    <name type="scientific">Paenibacillus herberti</name>
    <dbReference type="NCBI Taxonomy" id="1619309"/>
    <lineage>
        <taxon>Bacteria</taxon>
        <taxon>Bacillati</taxon>
        <taxon>Bacillota</taxon>
        <taxon>Bacilli</taxon>
        <taxon>Bacillales</taxon>
        <taxon>Paenibacillaceae</taxon>
        <taxon>Paenibacillus</taxon>
    </lineage>
</organism>
<protein>
    <submittedName>
        <fullName evidence="14">Sulfatase</fullName>
    </submittedName>
</protein>
<dbReference type="SUPFAM" id="SSF53649">
    <property type="entry name" value="Alkaline phosphatase-like"/>
    <property type="match status" value="1"/>
</dbReference>
<keyword evidence="10" id="KW-0464">Manganese</keyword>
<feature type="binding site" evidence="11">
    <location>
        <position position="228"/>
    </location>
    <ligand>
        <name>Mn(2+)</name>
        <dbReference type="ChEBI" id="CHEBI:29035"/>
    </ligand>
</feature>
<dbReference type="InterPro" id="IPR000917">
    <property type="entry name" value="Sulfatase_N"/>
</dbReference>
<feature type="binding site" evidence="11">
    <location>
        <position position="270"/>
    </location>
    <ligand>
        <name>Mn(2+)</name>
        <dbReference type="ChEBI" id="CHEBI:29035"/>
    </ligand>
</feature>